<dbReference type="Proteomes" id="UP000321892">
    <property type="component" value="Chromosome"/>
</dbReference>
<gene>
    <name evidence="9" type="ORF">JCM16775_1492</name>
</gene>
<dbReference type="AlphaFoldDB" id="A0A510JHJ4"/>
<dbReference type="PANTHER" id="PTHR43429">
    <property type="entry name" value="PYRIDINE NUCLEOTIDE-DISULFIDE OXIDOREDUCTASE DOMAIN-CONTAINING"/>
    <property type="match status" value="1"/>
</dbReference>
<dbReference type="PANTHER" id="PTHR43429:SF1">
    <property type="entry name" value="NAD(P)H SULFUR OXIDOREDUCTASE (COA-DEPENDENT)"/>
    <property type="match status" value="1"/>
</dbReference>
<dbReference type="InterPro" id="IPR036188">
    <property type="entry name" value="FAD/NAD-bd_sf"/>
</dbReference>
<dbReference type="PRINTS" id="PR00368">
    <property type="entry name" value="FADPNR"/>
</dbReference>
<dbReference type="Pfam" id="PF02852">
    <property type="entry name" value="Pyr_redox_dim"/>
    <property type="match status" value="1"/>
</dbReference>
<organism evidence="9 10">
    <name type="scientific">Leptotrichia hofstadii</name>
    <dbReference type="NCBI Taxonomy" id="157688"/>
    <lineage>
        <taxon>Bacteria</taxon>
        <taxon>Fusobacteriati</taxon>
        <taxon>Fusobacteriota</taxon>
        <taxon>Fusobacteriia</taxon>
        <taxon>Fusobacteriales</taxon>
        <taxon>Leptotrichiaceae</taxon>
        <taxon>Leptotrichia</taxon>
    </lineage>
</organism>
<keyword evidence="10" id="KW-1185">Reference proteome</keyword>
<evidence type="ECO:0000256" key="2">
    <source>
        <dbReference type="ARBA" id="ARBA00009130"/>
    </source>
</evidence>
<feature type="domain" description="FAD/NAD(P)-binding" evidence="8">
    <location>
        <begin position="16"/>
        <end position="301"/>
    </location>
</feature>
<protein>
    <submittedName>
        <fullName evidence="9">Coenzyme A disulfide reductase</fullName>
    </submittedName>
</protein>
<dbReference type="KEGG" id="lhf:JCM16775_1492"/>
<evidence type="ECO:0000313" key="9">
    <source>
        <dbReference type="EMBL" id="BBM38782.1"/>
    </source>
</evidence>
<dbReference type="Gene3D" id="3.50.50.60">
    <property type="entry name" value="FAD/NAD(P)-binding domain"/>
    <property type="match status" value="2"/>
</dbReference>
<keyword evidence="5" id="KW-0560">Oxidoreductase</keyword>
<sequence length="460" mass="51193">MKGVYDFINYHAKNIMKIVVIGGGAAGMMFSTQYKKANPEDEVILFEKSSYVAWAGCPTPYFIADELKKSDVLHGTPEDFIKRGIDVKIHHEVTEINFENKTVTVKGNEINGIIFYDKLVIAVGAKSFVPNIAGYSKDLENVFTLSHAEHAFKIKDYLNENKSKLKNAVVVGAGFIGLEMAESFRKNGLNVTLIEKADQIFPNVSENLKKRIYKEIENNDVELKLNSGVSEIISENNIAKSVKLDNGETVDFDIALFSIGITPNIDFLPKELKTDSGKIVVNDKFETNIKDVYAIGDCVFNKYYKTDRNLYAPFGDVANKHGMFLAKHLSGKDVSWKGLIRSFATSFYDVKLAQTGLSLKEALQLGYNADIVSMKAMYKNSGFEDSVPASAEIIYDKDKKIVLGGAMVGKEAVAQFVDQIAIVIALETPIKKFIEIDFAYSPTNASVWNPLLVTYRKVIK</sequence>
<proteinExistence type="inferred from homology"/>
<dbReference type="InterPro" id="IPR004099">
    <property type="entry name" value="Pyr_nucl-diS_OxRdtase_dimer"/>
</dbReference>
<feature type="domain" description="Pyridine nucleotide-disulphide oxidoreductase dimerisation" evidence="7">
    <location>
        <begin position="345"/>
        <end position="446"/>
    </location>
</feature>
<dbReference type="GO" id="GO:0016491">
    <property type="term" value="F:oxidoreductase activity"/>
    <property type="evidence" value="ECO:0007669"/>
    <property type="project" value="UniProtKB-KW"/>
</dbReference>
<evidence type="ECO:0000256" key="6">
    <source>
        <dbReference type="ARBA" id="ARBA00023284"/>
    </source>
</evidence>
<accession>A0A510JHJ4</accession>
<evidence type="ECO:0000256" key="3">
    <source>
        <dbReference type="ARBA" id="ARBA00022630"/>
    </source>
</evidence>
<keyword evidence="3" id="KW-0285">Flavoprotein</keyword>
<comment type="similarity">
    <text evidence="2">Belongs to the class-III pyridine nucleotide-disulfide oxidoreductase family.</text>
</comment>
<evidence type="ECO:0000256" key="5">
    <source>
        <dbReference type="ARBA" id="ARBA00023002"/>
    </source>
</evidence>
<dbReference type="EMBL" id="AP019823">
    <property type="protein sequence ID" value="BBM38782.1"/>
    <property type="molecule type" value="Genomic_DNA"/>
</dbReference>
<evidence type="ECO:0000259" key="7">
    <source>
        <dbReference type="Pfam" id="PF02852"/>
    </source>
</evidence>
<dbReference type="InterPro" id="IPR050260">
    <property type="entry name" value="FAD-bd_OxRdtase"/>
</dbReference>
<dbReference type="SUPFAM" id="SSF55424">
    <property type="entry name" value="FAD/NAD-linked reductases, dimerisation (C-terminal) domain"/>
    <property type="match status" value="1"/>
</dbReference>
<dbReference type="InterPro" id="IPR023753">
    <property type="entry name" value="FAD/NAD-binding_dom"/>
</dbReference>
<reference evidence="9 10" key="1">
    <citation type="submission" date="2019-07" db="EMBL/GenBank/DDBJ databases">
        <title>Complete Genome Sequence of Leptotrichia hofstadii Strain JCM16775.</title>
        <authorList>
            <person name="Watanabe S."/>
            <person name="Cui L."/>
        </authorList>
    </citation>
    <scope>NUCLEOTIDE SEQUENCE [LARGE SCALE GENOMIC DNA]</scope>
    <source>
        <strain evidence="9 10">JCM16775</strain>
    </source>
</reference>
<evidence type="ECO:0000256" key="4">
    <source>
        <dbReference type="ARBA" id="ARBA00022827"/>
    </source>
</evidence>
<name>A0A510JHJ4_9FUSO</name>
<evidence type="ECO:0000256" key="1">
    <source>
        <dbReference type="ARBA" id="ARBA00001974"/>
    </source>
</evidence>
<dbReference type="SUPFAM" id="SSF51905">
    <property type="entry name" value="FAD/NAD(P)-binding domain"/>
    <property type="match status" value="2"/>
</dbReference>
<comment type="cofactor">
    <cofactor evidence="1">
        <name>FAD</name>
        <dbReference type="ChEBI" id="CHEBI:57692"/>
    </cofactor>
</comment>
<dbReference type="Pfam" id="PF07992">
    <property type="entry name" value="Pyr_redox_2"/>
    <property type="match status" value="1"/>
</dbReference>
<keyword evidence="6" id="KW-0676">Redox-active center</keyword>
<keyword evidence="4" id="KW-0274">FAD</keyword>
<evidence type="ECO:0000259" key="8">
    <source>
        <dbReference type="Pfam" id="PF07992"/>
    </source>
</evidence>
<dbReference type="PRINTS" id="PR00411">
    <property type="entry name" value="PNDRDTASEI"/>
</dbReference>
<evidence type="ECO:0000313" key="10">
    <source>
        <dbReference type="Proteomes" id="UP000321892"/>
    </source>
</evidence>
<dbReference type="InterPro" id="IPR016156">
    <property type="entry name" value="FAD/NAD-linked_Rdtase_dimer_sf"/>
</dbReference>